<dbReference type="AlphaFoldDB" id="A0A816IKK6"/>
<dbReference type="EMBL" id="HG994367">
    <property type="protein sequence ID" value="CAF1711007.1"/>
    <property type="molecule type" value="Genomic_DNA"/>
</dbReference>
<dbReference type="Gene3D" id="3.90.180.10">
    <property type="entry name" value="Medium-chain alcohol dehydrogenases, catalytic domain"/>
    <property type="match status" value="1"/>
</dbReference>
<sequence>MAEYFRDVNEQDKDNCCKRNITKANTNLATKPITISTNFKSDPEVVCTVWSTVFMNHDGLSPGDSFLVNGGSSGIVKFEIQMAKHKD</sequence>
<reference evidence="1" key="1">
    <citation type="submission" date="2021-01" db="EMBL/GenBank/DDBJ databases">
        <authorList>
            <consortium name="Genoscope - CEA"/>
            <person name="William W."/>
        </authorList>
    </citation>
    <scope>NUCLEOTIDE SEQUENCE</scope>
</reference>
<protein>
    <submittedName>
        <fullName evidence="1">(rape) hypothetical protein</fullName>
    </submittedName>
</protein>
<dbReference type="Proteomes" id="UP001295469">
    <property type="component" value="Chromosome C03"/>
</dbReference>
<accession>A0A816IKK6</accession>
<organism evidence="1">
    <name type="scientific">Brassica napus</name>
    <name type="common">Rape</name>
    <dbReference type="NCBI Taxonomy" id="3708"/>
    <lineage>
        <taxon>Eukaryota</taxon>
        <taxon>Viridiplantae</taxon>
        <taxon>Streptophyta</taxon>
        <taxon>Embryophyta</taxon>
        <taxon>Tracheophyta</taxon>
        <taxon>Spermatophyta</taxon>
        <taxon>Magnoliopsida</taxon>
        <taxon>eudicotyledons</taxon>
        <taxon>Gunneridae</taxon>
        <taxon>Pentapetalae</taxon>
        <taxon>rosids</taxon>
        <taxon>malvids</taxon>
        <taxon>Brassicales</taxon>
        <taxon>Brassicaceae</taxon>
        <taxon>Brassiceae</taxon>
        <taxon>Brassica</taxon>
    </lineage>
</organism>
<gene>
    <name evidence="1" type="ORF">DARMORV10_C03P83230.1</name>
</gene>
<name>A0A816IKK6_BRANA</name>
<dbReference type="Gene3D" id="3.40.50.720">
    <property type="entry name" value="NAD(P)-binding Rossmann-like Domain"/>
    <property type="match status" value="1"/>
</dbReference>
<evidence type="ECO:0000313" key="1">
    <source>
        <dbReference type="EMBL" id="CAF1711007.1"/>
    </source>
</evidence>
<proteinExistence type="predicted"/>